<feature type="compositionally biased region" description="Basic and acidic residues" evidence="1">
    <location>
        <begin position="46"/>
        <end position="58"/>
    </location>
</feature>
<reference evidence="2 3" key="1">
    <citation type="submission" date="2020-12" db="EMBL/GenBank/DDBJ databases">
        <title>FDA dAtabase for Regulatory Grade micrObial Sequences (FDA-ARGOS): Supporting development and validation of Infectious Disease Dx tests.</title>
        <authorList>
            <person name="Nelson B."/>
            <person name="Plummer A."/>
            <person name="Tallon L."/>
            <person name="Sadzewicz L."/>
            <person name="Zhao X."/>
            <person name="Boylan J."/>
            <person name="Ott S."/>
            <person name="Bowen H."/>
            <person name="Vavikolanu K."/>
            <person name="Mehta A."/>
            <person name="Aluvathingal J."/>
            <person name="Nadendla S."/>
            <person name="Myers T."/>
            <person name="Yan Y."/>
            <person name="Sichtig H."/>
        </authorList>
    </citation>
    <scope>NUCLEOTIDE SEQUENCE [LARGE SCALE GENOMIC DNA]</scope>
    <source>
        <strain evidence="2 3">FDAARGOS_920</strain>
    </source>
</reference>
<organism evidence="2 3">
    <name type="scientific">Bacillus tropicus</name>
    <dbReference type="NCBI Taxonomy" id="2026188"/>
    <lineage>
        <taxon>Bacteria</taxon>
        <taxon>Bacillati</taxon>
        <taxon>Bacillota</taxon>
        <taxon>Bacilli</taxon>
        <taxon>Bacillales</taxon>
        <taxon>Bacillaceae</taxon>
        <taxon>Bacillus</taxon>
        <taxon>Bacillus cereus group</taxon>
    </lineage>
</organism>
<name>A0A7T2QH18_9BACI</name>
<evidence type="ECO:0000313" key="3">
    <source>
        <dbReference type="Proteomes" id="UP000594791"/>
    </source>
</evidence>
<proteinExistence type="predicted"/>
<feature type="compositionally biased region" description="Basic and acidic residues" evidence="1">
    <location>
        <begin position="99"/>
        <end position="129"/>
    </location>
</feature>
<accession>A0A7T2QH18</accession>
<dbReference type="InterPro" id="IPR009636">
    <property type="entry name" value="SCAF"/>
</dbReference>
<keyword evidence="3" id="KW-1185">Reference proteome</keyword>
<sequence length="261" mass="29186">MEDLLMEYAKQATALKYFVEKVQKTPKFPLRLNLQFFSDGGSSGDDPNKKPGDTDDPPKTFTQEELDEIVKKRLERERNKSAEQYGDYDDVKAKLAEYEKAEEERKKQEMTEIERLQAEKEEADKKALEASEAAQKAQEKANARILNTEIKSVARALDANDPGDVLALLDNSSIQLDENGEYQGVEEAVNALKESKPWMFKKVVGADAAGGANPGTNPRANEILALEKELEEAKAKALKDSKFAGEVTRIYNKLLEAKAKK</sequence>
<feature type="region of interest" description="Disordered" evidence="1">
    <location>
        <begin position="36"/>
        <end position="64"/>
    </location>
</feature>
<gene>
    <name evidence="2" type="ORF">I6G77_04480</name>
</gene>
<evidence type="ECO:0000256" key="1">
    <source>
        <dbReference type="SAM" id="MobiDB-lite"/>
    </source>
</evidence>
<evidence type="ECO:0000313" key="2">
    <source>
        <dbReference type="EMBL" id="QPR78468.1"/>
    </source>
</evidence>
<dbReference type="Proteomes" id="UP000594791">
    <property type="component" value="Chromosome"/>
</dbReference>
<dbReference type="EMBL" id="CP065739">
    <property type="protein sequence ID" value="QPR78468.1"/>
    <property type="molecule type" value="Genomic_DNA"/>
</dbReference>
<feature type="region of interest" description="Disordered" evidence="1">
    <location>
        <begin position="99"/>
        <end position="137"/>
    </location>
</feature>
<protein>
    <submittedName>
        <fullName evidence="2">Phage scaffolding protein</fullName>
    </submittedName>
</protein>
<dbReference type="Pfam" id="PF06810">
    <property type="entry name" value="Phage_scaffold"/>
    <property type="match status" value="1"/>
</dbReference>